<dbReference type="Gene3D" id="3.40.50.2300">
    <property type="match status" value="1"/>
</dbReference>
<dbReference type="InterPro" id="IPR001789">
    <property type="entry name" value="Sig_transdc_resp-reg_receiver"/>
</dbReference>
<dbReference type="PROSITE" id="PS50112">
    <property type="entry name" value="PAS"/>
    <property type="match status" value="1"/>
</dbReference>
<dbReference type="PANTHER" id="PTHR24421">
    <property type="entry name" value="NITRATE/NITRITE SENSOR PROTEIN NARX-RELATED"/>
    <property type="match status" value="1"/>
</dbReference>
<dbReference type="InterPro" id="IPR050482">
    <property type="entry name" value="Sensor_HK_TwoCompSys"/>
</dbReference>
<dbReference type="Pfam" id="PF02518">
    <property type="entry name" value="HATPase_c"/>
    <property type="match status" value="1"/>
</dbReference>
<protein>
    <submittedName>
        <fullName evidence="8">Response regulator</fullName>
    </submittedName>
</protein>
<keyword evidence="1" id="KW-0808">Transferase</keyword>
<dbReference type="Proteomes" id="UP000716322">
    <property type="component" value="Unassembled WGS sequence"/>
</dbReference>
<dbReference type="InterPro" id="IPR013655">
    <property type="entry name" value="PAS_fold_3"/>
</dbReference>
<keyword evidence="9" id="KW-1185">Reference proteome</keyword>
<dbReference type="SUPFAM" id="SSF52172">
    <property type="entry name" value="CheY-like"/>
    <property type="match status" value="1"/>
</dbReference>
<evidence type="ECO:0000259" key="5">
    <source>
        <dbReference type="PROSITE" id="PS50110"/>
    </source>
</evidence>
<name>A0ABX0P8K8_9BURK</name>
<proteinExistence type="predicted"/>
<keyword evidence="3" id="KW-0902">Two-component regulatory system</keyword>
<dbReference type="InterPro" id="IPR001610">
    <property type="entry name" value="PAC"/>
</dbReference>
<gene>
    <name evidence="8" type="ORF">HAV22_04990</name>
</gene>
<evidence type="ECO:0000256" key="2">
    <source>
        <dbReference type="ARBA" id="ARBA00022777"/>
    </source>
</evidence>
<dbReference type="Pfam" id="PF00072">
    <property type="entry name" value="Response_reg"/>
    <property type="match status" value="1"/>
</dbReference>
<feature type="modified residue" description="4-aspartylphosphate" evidence="4">
    <location>
        <position position="57"/>
    </location>
</feature>
<dbReference type="PROSITE" id="PS50110">
    <property type="entry name" value="RESPONSE_REGULATORY"/>
    <property type="match status" value="1"/>
</dbReference>
<dbReference type="SUPFAM" id="SSF55785">
    <property type="entry name" value="PYP-like sensor domain (PAS domain)"/>
    <property type="match status" value="1"/>
</dbReference>
<feature type="domain" description="PAC" evidence="7">
    <location>
        <begin position="217"/>
        <end position="269"/>
    </location>
</feature>
<evidence type="ECO:0000259" key="6">
    <source>
        <dbReference type="PROSITE" id="PS50112"/>
    </source>
</evidence>
<dbReference type="Gene3D" id="3.30.565.10">
    <property type="entry name" value="Histidine kinase-like ATPase, C-terminal domain"/>
    <property type="match status" value="1"/>
</dbReference>
<dbReference type="SMART" id="SM00086">
    <property type="entry name" value="PAC"/>
    <property type="match status" value="1"/>
</dbReference>
<evidence type="ECO:0000256" key="4">
    <source>
        <dbReference type="PROSITE-ProRule" id="PRU00169"/>
    </source>
</evidence>
<accession>A0ABX0P8K8</accession>
<evidence type="ECO:0000259" key="7">
    <source>
        <dbReference type="PROSITE" id="PS50113"/>
    </source>
</evidence>
<evidence type="ECO:0000313" key="8">
    <source>
        <dbReference type="EMBL" id="NIA53009.1"/>
    </source>
</evidence>
<dbReference type="InterPro" id="IPR003594">
    <property type="entry name" value="HATPase_dom"/>
</dbReference>
<reference evidence="8 9" key="1">
    <citation type="submission" date="2020-03" db="EMBL/GenBank/DDBJ databases">
        <title>Genome sequence of strain Massilia sp. TW-1.</title>
        <authorList>
            <person name="Chaudhary D.K."/>
        </authorList>
    </citation>
    <scope>NUCLEOTIDE SEQUENCE [LARGE SCALE GENOMIC DNA]</scope>
    <source>
        <strain evidence="8 9">TW-1</strain>
    </source>
</reference>
<dbReference type="PANTHER" id="PTHR24421:SF59">
    <property type="entry name" value="OXYGEN SENSOR HISTIDINE KINASE NREB"/>
    <property type="match status" value="1"/>
</dbReference>
<dbReference type="Pfam" id="PF07730">
    <property type="entry name" value="HisKA_3"/>
    <property type="match status" value="1"/>
</dbReference>
<dbReference type="InterPro" id="IPR036890">
    <property type="entry name" value="HATPase_C_sf"/>
</dbReference>
<keyword evidence="4" id="KW-0597">Phosphoprotein</keyword>
<organism evidence="8 9">
    <name type="scientific">Telluria antibiotica</name>
    <dbReference type="NCBI Taxonomy" id="2717319"/>
    <lineage>
        <taxon>Bacteria</taxon>
        <taxon>Pseudomonadati</taxon>
        <taxon>Pseudomonadota</taxon>
        <taxon>Betaproteobacteria</taxon>
        <taxon>Burkholderiales</taxon>
        <taxon>Oxalobacteraceae</taxon>
        <taxon>Telluria group</taxon>
        <taxon>Telluria</taxon>
    </lineage>
</organism>
<dbReference type="InterPro" id="IPR011712">
    <property type="entry name" value="Sig_transdc_His_kin_sub3_dim/P"/>
</dbReference>
<evidence type="ECO:0000256" key="3">
    <source>
        <dbReference type="ARBA" id="ARBA00023012"/>
    </source>
</evidence>
<feature type="domain" description="Response regulatory" evidence="5">
    <location>
        <begin position="5"/>
        <end position="126"/>
    </location>
</feature>
<dbReference type="Gene3D" id="3.30.450.20">
    <property type="entry name" value="PAS domain"/>
    <property type="match status" value="1"/>
</dbReference>
<dbReference type="InterPro" id="IPR011006">
    <property type="entry name" value="CheY-like_superfamily"/>
</dbReference>
<dbReference type="EMBL" id="JAAQOM010000002">
    <property type="protein sequence ID" value="NIA53009.1"/>
    <property type="molecule type" value="Genomic_DNA"/>
</dbReference>
<dbReference type="CDD" id="cd00156">
    <property type="entry name" value="REC"/>
    <property type="match status" value="1"/>
</dbReference>
<comment type="caution">
    <text evidence="8">The sequence shown here is derived from an EMBL/GenBank/DDBJ whole genome shotgun (WGS) entry which is preliminary data.</text>
</comment>
<feature type="domain" description="PAS" evidence="6">
    <location>
        <begin position="141"/>
        <end position="214"/>
    </location>
</feature>
<evidence type="ECO:0000256" key="1">
    <source>
        <dbReference type="ARBA" id="ARBA00022679"/>
    </source>
</evidence>
<dbReference type="RefSeq" id="WP_166857102.1">
    <property type="nucleotide sequence ID" value="NZ_JAAQOM010000002.1"/>
</dbReference>
<dbReference type="NCBIfam" id="TIGR00229">
    <property type="entry name" value="sensory_box"/>
    <property type="match status" value="1"/>
</dbReference>
<dbReference type="InterPro" id="IPR035965">
    <property type="entry name" value="PAS-like_dom_sf"/>
</dbReference>
<dbReference type="Pfam" id="PF08447">
    <property type="entry name" value="PAS_3"/>
    <property type="match status" value="1"/>
</dbReference>
<dbReference type="PROSITE" id="PS50113">
    <property type="entry name" value="PAC"/>
    <property type="match status" value="1"/>
</dbReference>
<dbReference type="SMART" id="SM00448">
    <property type="entry name" value="REC"/>
    <property type="match status" value="1"/>
</dbReference>
<dbReference type="InterPro" id="IPR000014">
    <property type="entry name" value="PAS"/>
</dbReference>
<keyword evidence="2" id="KW-0418">Kinase</keyword>
<dbReference type="SUPFAM" id="SSF55874">
    <property type="entry name" value="ATPase domain of HSP90 chaperone/DNA topoisomerase II/histidine kinase"/>
    <property type="match status" value="1"/>
</dbReference>
<dbReference type="CDD" id="cd00130">
    <property type="entry name" value="PAS"/>
    <property type="match status" value="1"/>
</dbReference>
<dbReference type="Gene3D" id="1.20.5.1930">
    <property type="match status" value="1"/>
</dbReference>
<dbReference type="CDD" id="cd16917">
    <property type="entry name" value="HATPase_UhpB-NarQ-NarX-like"/>
    <property type="match status" value="1"/>
</dbReference>
<evidence type="ECO:0000313" key="9">
    <source>
        <dbReference type="Proteomes" id="UP000716322"/>
    </source>
</evidence>
<sequence length="494" mass="54785">MNTILVLIVEDDVVDRMACRRRLGDTSAGPFRLIEAEDGEHGLHLARECRPDCILLDYRLPDLTGLDFLARLGADPEAAVRAIPVLMLTGADSAAVAMEAMRRGARDYLVKDAEGRYLELVPAAIERLQREQRLLKEKRRAEARFRTLVEQTQAISYIVAPGGTDRLHYVSPQIGMLGYTPEEWLGDPGLYADRMLPQEKEGVLADVRRCREGGLPLRLEYRLRTRTGDVLWFRDQADVVHDESGRPLFMQGTLIDITASKLTELELTQARDELRRLAAYQEKIREDERQRIAREVHDELGGLLTGIKAYVSVIGERAAQAGRDPDPLLAETAGLAQEAIDTVRRVIADLRPSVLDQLGIWTALEWYTAQVARRAGLACHCDIDPGAAALALDPDRSIMLFRIVQEALTNIQRHARAREAWLRVGLVDGWLSVAIEDDGHGMPETAGPAPDACWGIVGMRERSRSLGGELTITRRAGGGTVAALRVPIEARHAA</sequence>
<dbReference type="InterPro" id="IPR000700">
    <property type="entry name" value="PAS-assoc_C"/>
</dbReference>